<protein>
    <recommendedName>
        <fullName evidence="3">Nose resistant-to-fluoxetine protein N-terminal domain-containing protein</fullName>
    </recommendedName>
</protein>
<keyword evidence="5" id="KW-1185">Reference proteome</keyword>
<feature type="transmembrane region" description="Helical" evidence="1">
    <location>
        <begin position="427"/>
        <end position="448"/>
    </location>
</feature>
<dbReference type="InterPro" id="IPR006621">
    <property type="entry name" value="Nose-resist-to-fluoxetine_N"/>
</dbReference>
<dbReference type="OMA" id="SKMWAVK"/>
<proteinExistence type="predicted"/>
<feature type="transmembrane region" description="Helical" evidence="1">
    <location>
        <begin position="528"/>
        <end position="549"/>
    </location>
</feature>
<evidence type="ECO:0000313" key="5">
    <source>
        <dbReference type="Proteomes" id="UP000494040"/>
    </source>
</evidence>
<dbReference type="SMART" id="SM00703">
    <property type="entry name" value="NRF"/>
    <property type="match status" value="1"/>
</dbReference>
<feature type="transmembrane region" description="Helical" evidence="1">
    <location>
        <begin position="599"/>
        <end position="619"/>
    </location>
</feature>
<dbReference type="PANTHER" id="PTHR11161">
    <property type="entry name" value="O-ACYLTRANSFERASE"/>
    <property type="match status" value="1"/>
</dbReference>
<feature type="chain" id="PRO_5035317386" description="Nose resistant-to-fluoxetine protein N-terminal domain-containing protein" evidence="2">
    <location>
        <begin position="18"/>
        <end position="744"/>
    </location>
</feature>
<dbReference type="Pfam" id="PF20146">
    <property type="entry name" value="NRF"/>
    <property type="match status" value="1"/>
</dbReference>
<dbReference type="OrthoDB" id="207378at2759"/>
<dbReference type="RefSeq" id="XP_014254562.1">
    <property type="nucleotide sequence ID" value="XM_014399076.2"/>
</dbReference>
<organism evidence="4 5">
    <name type="scientific">Cimex lectularius</name>
    <name type="common">Bed bug</name>
    <name type="synonym">Acanthia lectularia</name>
    <dbReference type="NCBI Taxonomy" id="79782"/>
    <lineage>
        <taxon>Eukaryota</taxon>
        <taxon>Metazoa</taxon>
        <taxon>Ecdysozoa</taxon>
        <taxon>Arthropoda</taxon>
        <taxon>Hexapoda</taxon>
        <taxon>Insecta</taxon>
        <taxon>Pterygota</taxon>
        <taxon>Neoptera</taxon>
        <taxon>Paraneoptera</taxon>
        <taxon>Hemiptera</taxon>
        <taxon>Heteroptera</taxon>
        <taxon>Panheteroptera</taxon>
        <taxon>Cimicomorpha</taxon>
        <taxon>Cimicidae</taxon>
        <taxon>Cimex</taxon>
    </lineage>
</organism>
<keyword evidence="2" id="KW-0732">Signal</keyword>
<dbReference type="InterPro" id="IPR052728">
    <property type="entry name" value="O2_lipid_transport_reg"/>
</dbReference>
<feature type="transmembrane region" description="Helical" evidence="1">
    <location>
        <begin position="712"/>
        <end position="736"/>
    </location>
</feature>
<dbReference type="AlphaFoldDB" id="A0A8I6S091"/>
<feature type="domain" description="Nose resistant-to-fluoxetine protein N-terminal" evidence="3">
    <location>
        <begin position="84"/>
        <end position="207"/>
    </location>
</feature>
<dbReference type="Proteomes" id="UP000494040">
    <property type="component" value="Unassembled WGS sequence"/>
</dbReference>
<keyword evidence="1" id="KW-1133">Transmembrane helix</keyword>
<dbReference type="GeneID" id="106669544"/>
<feature type="signal peptide" evidence="2">
    <location>
        <begin position="1"/>
        <end position="17"/>
    </location>
</feature>
<dbReference type="PANTHER" id="PTHR11161:SF72">
    <property type="entry name" value="FI21449P1"/>
    <property type="match status" value="1"/>
</dbReference>
<feature type="transmembrane region" description="Helical" evidence="1">
    <location>
        <begin position="670"/>
        <end position="692"/>
    </location>
</feature>
<feature type="transmembrane region" description="Helical" evidence="1">
    <location>
        <begin position="499"/>
        <end position="521"/>
    </location>
</feature>
<keyword evidence="1" id="KW-0812">Transmembrane</keyword>
<evidence type="ECO:0000256" key="1">
    <source>
        <dbReference type="SAM" id="Phobius"/>
    </source>
</evidence>
<reference evidence="4" key="1">
    <citation type="submission" date="2022-01" db="UniProtKB">
        <authorList>
            <consortium name="EnsemblMetazoa"/>
        </authorList>
    </citation>
    <scope>IDENTIFICATION</scope>
</reference>
<dbReference type="InterPro" id="IPR002656">
    <property type="entry name" value="Acyl_transf_3_dom"/>
</dbReference>
<sequence length="744" mass="84284">MIRRLAFLFLLLAFSSGEDRNTGPFNTPKPVSKLQNALKTDVFKLGPSDKNKLAMRNETDLSSLLDIYNPYRLAKIWNAVVDNNSTCYRQMEAYLKNLVDGDLWALQMSDASGRYNGGFFWGNGYWMGSATQCKNMDPSPPFQVSFFVVKAHVQLNSTLTPNTHSQLIGLCLPLSCTRNEVVDIVKLSVNDGDVNNARTVDVSVVKSPHDIYYPFKDVTFWILISITSIIIVLAACGTLVELYEEHEAKKRKRSKYVYDNLTYEITKNQQDVITGAVKIPAGANNNENSEAESSERNSVNSEEITSPFSGIWKEIILAFSVKRNISTICDKSVGDDTIPTIHGLRSISMAWVILGHTCINAFKYSDNMAYRQLVEKEIAFQTINNGPYSVDTFFFISGLLVSFLYFRTTAKHDMNKLMRATGLKSNILQFFGMILYRFARLTAPYFFILGCVQVTMNWYHHNSLFETPTNDYENCPKYWWRNLLYINTLFPVQEMCMLWSWYLADDTQFYIVGALLLIIAVKHFRVALGLMVTLLASSWFTTAIIAYFNNHVPNQDDPFALFDKIYDKPWTRLGPYLIGMAVGWILFKTDCKLKMTKLTVLIGWVASSGLLLFLVYGLFGSKLTLLSAAAYSSLSHSAWALALAWIVIACSTGYGGYVNKLLSSSILYPFSRVTYCAYLVHPIVIRTFTMRLETPLHLSPEMVVITFSGHFLMSYLIAFVVSVLYEAPVVSLLRLISPKRRKAK</sequence>
<dbReference type="Pfam" id="PF01757">
    <property type="entry name" value="Acyl_transf_3"/>
    <property type="match status" value="1"/>
</dbReference>
<feature type="transmembrane region" description="Helical" evidence="1">
    <location>
        <begin position="347"/>
        <end position="365"/>
    </location>
</feature>
<evidence type="ECO:0000259" key="3">
    <source>
        <dbReference type="SMART" id="SM00703"/>
    </source>
</evidence>
<dbReference type="EnsemblMetazoa" id="XM_014399076.2">
    <property type="protein sequence ID" value="XP_014254562.1"/>
    <property type="gene ID" value="LOC106669544"/>
</dbReference>
<feature type="transmembrane region" description="Helical" evidence="1">
    <location>
        <begin position="639"/>
        <end position="658"/>
    </location>
</feature>
<keyword evidence="1" id="KW-0472">Membrane</keyword>
<dbReference type="GO" id="GO:0016747">
    <property type="term" value="F:acyltransferase activity, transferring groups other than amino-acyl groups"/>
    <property type="evidence" value="ECO:0007669"/>
    <property type="project" value="InterPro"/>
</dbReference>
<accession>A0A8I6S091</accession>
<feature type="transmembrane region" description="Helical" evidence="1">
    <location>
        <begin position="569"/>
        <end position="587"/>
    </location>
</feature>
<evidence type="ECO:0000313" key="4">
    <source>
        <dbReference type="EnsemblMetazoa" id="XP_014254562.1"/>
    </source>
</evidence>
<name>A0A8I6S091_CIMLE</name>
<dbReference type="KEGG" id="clec:106669544"/>
<evidence type="ECO:0000256" key="2">
    <source>
        <dbReference type="SAM" id="SignalP"/>
    </source>
</evidence>
<feature type="transmembrane region" description="Helical" evidence="1">
    <location>
        <begin position="385"/>
        <end position="406"/>
    </location>
</feature>
<feature type="transmembrane region" description="Helical" evidence="1">
    <location>
        <begin position="220"/>
        <end position="243"/>
    </location>
</feature>